<dbReference type="Pfam" id="PF01578">
    <property type="entry name" value="Cytochrom_C_asm"/>
    <property type="match status" value="1"/>
</dbReference>
<evidence type="ECO:0000256" key="1">
    <source>
        <dbReference type="SAM" id="Phobius"/>
    </source>
</evidence>
<feature type="transmembrane region" description="Helical" evidence="1">
    <location>
        <begin position="123"/>
        <end position="149"/>
    </location>
</feature>
<evidence type="ECO:0000259" key="2">
    <source>
        <dbReference type="Pfam" id="PF01578"/>
    </source>
</evidence>
<dbReference type="EMBL" id="PRDL01000001">
    <property type="protein sequence ID" value="MBE8717715.1"/>
    <property type="molecule type" value="Genomic_DNA"/>
</dbReference>
<keyword evidence="1" id="KW-1133">Transmembrane helix</keyword>
<gene>
    <name evidence="3" type="ORF">C4F51_11025</name>
</gene>
<dbReference type="GO" id="GO:0017004">
    <property type="term" value="P:cytochrome complex assembly"/>
    <property type="evidence" value="ECO:0007669"/>
    <property type="project" value="InterPro"/>
</dbReference>
<feature type="domain" description="Cytochrome c assembly protein" evidence="2">
    <location>
        <begin position="40"/>
        <end position="262"/>
    </location>
</feature>
<feature type="transmembrane region" description="Helical" evidence="1">
    <location>
        <begin position="61"/>
        <end position="80"/>
    </location>
</feature>
<feature type="transmembrane region" description="Helical" evidence="1">
    <location>
        <begin position="242"/>
        <end position="263"/>
    </location>
</feature>
<keyword evidence="4" id="KW-1185">Reference proteome</keyword>
<feature type="transmembrane region" description="Helical" evidence="1">
    <location>
        <begin position="6"/>
        <end position="23"/>
    </location>
</feature>
<feature type="transmembrane region" description="Helical" evidence="1">
    <location>
        <begin position="35"/>
        <end position="55"/>
    </location>
</feature>
<name>A0A928V2T1_9GAMM</name>
<feature type="transmembrane region" description="Helical" evidence="1">
    <location>
        <begin position="175"/>
        <end position="198"/>
    </location>
</feature>
<protein>
    <submittedName>
        <fullName evidence="3">Phosphohydrolase</fullName>
    </submittedName>
</protein>
<dbReference type="PANTHER" id="PTHR38034">
    <property type="entry name" value="INNER MEMBRANE PROTEIN YPJD"/>
    <property type="match status" value="1"/>
</dbReference>
<dbReference type="Proteomes" id="UP000652567">
    <property type="component" value="Unassembled WGS sequence"/>
</dbReference>
<dbReference type="GO" id="GO:0005886">
    <property type="term" value="C:plasma membrane"/>
    <property type="evidence" value="ECO:0007669"/>
    <property type="project" value="TreeGrafter"/>
</dbReference>
<comment type="caution">
    <text evidence="3">The sequence shown here is derived from an EMBL/GenBank/DDBJ whole genome shotgun (WGS) entry which is preliminary data.</text>
</comment>
<organism evidence="3 4">
    <name type="scientific">Cellvibrio polysaccharolyticus</name>
    <dbReference type="NCBI Taxonomy" id="2082724"/>
    <lineage>
        <taxon>Bacteria</taxon>
        <taxon>Pseudomonadati</taxon>
        <taxon>Pseudomonadota</taxon>
        <taxon>Gammaproteobacteria</taxon>
        <taxon>Cellvibrionales</taxon>
        <taxon>Cellvibrionaceae</taxon>
        <taxon>Cellvibrio</taxon>
    </lineage>
</organism>
<evidence type="ECO:0000313" key="4">
    <source>
        <dbReference type="Proteomes" id="UP000652567"/>
    </source>
</evidence>
<dbReference type="InterPro" id="IPR002541">
    <property type="entry name" value="Cyt_c_assembly"/>
</dbReference>
<accession>A0A928V2T1</accession>
<dbReference type="RefSeq" id="WP_193909723.1">
    <property type="nucleotide sequence ID" value="NZ_PRDL01000001.1"/>
</dbReference>
<evidence type="ECO:0000313" key="3">
    <source>
        <dbReference type="EMBL" id="MBE8717715.1"/>
    </source>
</evidence>
<feature type="transmembrane region" description="Helical" evidence="1">
    <location>
        <begin position="210"/>
        <end position="230"/>
    </location>
</feature>
<feature type="transmembrane region" description="Helical" evidence="1">
    <location>
        <begin position="92"/>
        <end position="111"/>
    </location>
</feature>
<keyword evidence="1" id="KW-0812">Transmembrane</keyword>
<dbReference type="GO" id="GO:0020037">
    <property type="term" value="F:heme binding"/>
    <property type="evidence" value="ECO:0007669"/>
    <property type="project" value="InterPro"/>
</dbReference>
<dbReference type="AlphaFoldDB" id="A0A928V2T1"/>
<proteinExistence type="predicted"/>
<dbReference type="InterPro" id="IPR052372">
    <property type="entry name" value="YpjD/HemX"/>
</dbReference>
<reference evidence="3" key="1">
    <citation type="submission" date="2018-07" db="EMBL/GenBank/DDBJ databases">
        <title>Genome assembly of strain Ka43.</title>
        <authorList>
            <person name="Kukolya J."/>
            <person name="Nagy I."/>
            <person name="Horvath B."/>
            <person name="Toth A."/>
        </authorList>
    </citation>
    <scope>NUCLEOTIDE SEQUENCE</scope>
    <source>
        <strain evidence="3">KB43</strain>
    </source>
</reference>
<sequence>MATQYANLIAIFLYAIASVYLLRKVLRQETPERNLLLGLAPLILIVHGVGVYGLSIHQHGFQLGFFAVSSLIFWVINLIVLLSSIKKPLHNLFIMLFPLSALSVAASMIGHTDKPDTMLSFTLASHILLSILAYSLLTIATLQAMLLAYQNHQLKHRQAAGIIRLLPPLQTMESLLFELLWAGQIILTLSILTGIVFLDDILAQRLTHKTVFSILAWCIYAVLLWGRHALGWRGYTAIRWTLVGFSMLMLAYFGSKLVLEIILQDI</sequence>
<dbReference type="PANTHER" id="PTHR38034:SF1">
    <property type="entry name" value="INNER MEMBRANE PROTEIN YPJD"/>
    <property type="match status" value="1"/>
</dbReference>
<keyword evidence="1" id="KW-0472">Membrane</keyword>